<dbReference type="SUPFAM" id="SSF48403">
    <property type="entry name" value="Ankyrin repeat"/>
    <property type="match status" value="2"/>
</dbReference>
<dbReference type="EMBL" id="WOWK01000051">
    <property type="protein sequence ID" value="KAF0323503.1"/>
    <property type="molecule type" value="Genomic_DNA"/>
</dbReference>
<keyword evidence="2 3" id="KW-0040">ANK repeat</keyword>
<feature type="compositionally biased region" description="Acidic residues" evidence="4">
    <location>
        <begin position="195"/>
        <end position="205"/>
    </location>
</feature>
<evidence type="ECO:0000256" key="4">
    <source>
        <dbReference type="SAM" id="MobiDB-lite"/>
    </source>
</evidence>
<dbReference type="InterPro" id="IPR036770">
    <property type="entry name" value="Ankyrin_rpt-contain_sf"/>
</dbReference>
<dbReference type="SMART" id="SM00248">
    <property type="entry name" value="ANK"/>
    <property type="match status" value="4"/>
</dbReference>
<name>A0A8H3W8Y1_9PEZI</name>
<dbReference type="PANTHER" id="PTHR24126">
    <property type="entry name" value="ANKYRIN REPEAT, PH AND SEC7 DOMAIN CONTAINING PROTEIN SECG-RELATED"/>
    <property type="match status" value="1"/>
</dbReference>
<comment type="caution">
    <text evidence="5">The sequence shown here is derived from an EMBL/GenBank/DDBJ whole genome shotgun (WGS) entry which is preliminary data.</text>
</comment>
<evidence type="ECO:0000256" key="1">
    <source>
        <dbReference type="ARBA" id="ARBA00022737"/>
    </source>
</evidence>
<feature type="repeat" description="ANK" evidence="3">
    <location>
        <begin position="151"/>
        <end position="183"/>
    </location>
</feature>
<dbReference type="Proteomes" id="UP000434172">
    <property type="component" value="Unassembled WGS sequence"/>
</dbReference>
<keyword evidence="6" id="KW-1185">Reference proteome</keyword>
<accession>A0A8H3W8Y1</accession>
<organism evidence="5 6">
    <name type="scientific">Colletotrichum asianum</name>
    <dbReference type="NCBI Taxonomy" id="702518"/>
    <lineage>
        <taxon>Eukaryota</taxon>
        <taxon>Fungi</taxon>
        <taxon>Dikarya</taxon>
        <taxon>Ascomycota</taxon>
        <taxon>Pezizomycotina</taxon>
        <taxon>Sordariomycetes</taxon>
        <taxon>Hypocreomycetidae</taxon>
        <taxon>Glomerellales</taxon>
        <taxon>Glomerellaceae</taxon>
        <taxon>Colletotrichum</taxon>
        <taxon>Colletotrichum gloeosporioides species complex</taxon>
    </lineage>
</organism>
<evidence type="ECO:0000313" key="6">
    <source>
        <dbReference type="Proteomes" id="UP000434172"/>
    </source>
</evidence>
<evidence type="ECO:0000313" key="5">
    <source>
        <dbReference type="EMBL" id="KAF0323503.1"/>
    </source>
</evidence>
<evidence type="ECO:0000256" key="2">
    <source>
        <dbReference type="ARBA" id="ARBA00023043"/>
    </source>
</evidence>
<sequence>MESTTTTHQIERPRPALQEMPPEILLLIVDVMFGDRGSSGYNRTETSFCKDENCQEQSVCYSNFSRERDVIRLARTCKKLHKIISPAIFKHDIRENYSSALILSAKCGLSNVVLQALEAGADVNAPDRTGFDFYQDWYGDEVDTERFPVSSSLTALHWAAFFGNEDMMRLLIGRGANTNARADVGTRSYLIEEEYYETDEDEEDRTDERKENEIDEWEEASLSSTHPQRAMFCHTNKEYGQSQYGGHYSEYFSCLEKDDSFGGANALFFALKSLHGWSEVLRWRTRSVYSDEQFARRARGGWRLSMAKLLIEHGSSLITRECGQIHALHQASAYGQTDIVKLLIDELGADPNIRDKDNNTPLHYVAIDAMRRQGGKAGDMQIQDLRRTTQLLLDRGADPCLQNFKGLTAEKAGLSRWWLERA</sequence>
<feature type="region of interest" description="Disordered" evidence="4">
    <location>
        <begin position="195"/>
        <end position="220"/>
    </location>
</feature>
<keyword evidence="1" id="KW-0677">Repeat</keyword>
<dbReference type="PROSITE" id="PS50297">
    <property type="entry name" value="ANK_REP_REGION"/>
    <property type="match status" value="1"/>
</dbReference>
<dbReference type="Pfam" id="PF00023">
    <property type="entry name" value="Ank"/>
    <property type="match status" value="1"/>
</dbReference>
<dbReference type="PROSITE" id="PS50088">
    <property type="entry name" value="ANK_REPEAT"/>
    <property type="match status" value="1"/>
</dbReference>
<dbReference type="InterPro" id="IPR002110">
    <property type="entry name" value="Ankyrin_rpt"/>
</dbReference>
<proteinExistence type="predicted"/>
<evidence type="ECO:0008006" key="7">
    <source>
        <dbReference type="Google" id="ProtNLM"/>
    </source>
</evidence>
<dbReference type="PANTHER" id="PTHR24126:SF14">
    <property type="entry name" value="ANK_REP_REGION DOMAIN-CONTAINING PROTEIN"/>
    <property type="match status" value="1"/>
</dbReference>
<dbReference type="Gene3D" id="1.25.40.20">
    <property type="entry name" value="Ankyrin repeat-containing domain"/>
    <property type="match status" value="2"/>
</dbReference>
<dbReference type="OrthoDB" id="341259at2759"/>
<dbReference type="Pfam" id="PF13857">
    <property type="entry name" value="Ank_5"/>
    <property type="match status" value="1"/>
</dbReference>
<reference evidence="5 6" key="1">
    <citation type="submission" date="2019-12" db="EMBL/GenBank/DDBJ databases">
        <title>A genome sequence resource for the geographically widespread anthracnose pathogen Colletotrichum asianum.</title>
        <authorList>
            <person name="Meng Y."/>
        </authorList>
    </citation>
    <scope>NUCLEOTIDE SEQUENCE [LARGE SCALE GENOMIC DNA]</scope>
    <source>
        <strain evidence="5 6">ICMP 18580</strain>
    </source>
</reference>
<protein>
    <recommendedName>
        <fullName evidence="7">Ankyrin repeat protein</fullName>
    </recommendedName>
</protein>
<evidence type="ECO:0000256" key="3">
    <source>
        <dbReference type="PROSITE-ProRule" id="PRU00023"/>
    </source>
</evidence>
<gene>
    <name evidence="5" type="ORF">GQ607_009184</name>
</gene>
<dbReference type="AlphaFoldDB" id="A0A8H3W8Y1"/>